<dbReference type="Proteomes" id="UP000682877">
    <property type="component" value="Chromosome 3"/>
</dbReference>
<dbReference type="InterPro" id="IPR000092">
    <property type="entry name" value="Polyprenyl_synt"/>
</dbReference>
<keyword evidence="19" id="KW-0414">Isoprene biosynthesis</keyword>
<evidence type="ECO:0000259" key="23">
    <source>
        <dbReference type="PROSITE" id="PS50089"/>
    </source>
</evidence>
<dbReference type="GO" id="GO:0061630">
    <property type="term" value="F:ubiquitin protein ligase activity"/>
    <property type="evidence" value="ECO:0007669"/>
    <property type="project" value="UniProtKB-EC"/>
</dbReference>
<keyword evidence="13 21" id="KW-0863">Zinc-finger</keyword>
<dbReference type="InterPro" id="IPR033749">
    <property type="entry name" value="Polyprenyl_synt_CS"/>
</dbReference>
<dbReference type="FunFam" id="3.30.40.10:FF:000187">
    <property type="entry name" value="E3 ubiquitin-protein ligase ATL6"/>
    <property type="match status" value="1"/>
</dbReference>
<evidence type="ECO:0000256" key="6">
    <source>
        <dbReference type="ARBA" id="ARBA00005035"/>
    </source>
</evidence>
<evidence type="ECO:0000256" key="11">
    <source>
        <dbReference type="ARBA" id="ARBA00022723"/>
    </source>
</evidence>
<evidence type="ECO:0000256" key="10">
    <source>
        <dbReference type="ARBA" id="ARBA00022692"/>
    </source>
</evidence>
<organism evidence="24 25">
    <name type="scientific">Arabidopsis arenosa</name>
    <name type="common">Sand rock-cress</name>
    <name type="synonym">Cardaminopsis arenosa</name>
    <dbReference type="NCBI Taxonomy" id="38785"/>
    <lineage>
        <taxon>Eukaryota</taxon>
        <taxon>Viridiplantae</taxon>
        <taxon>Streptophyta</taxon>
        <taxon>Embryophyta</taxon>
        <taxon>Tracheophyta</taxon>
        <taxon>Spermatophyta</taxon>
        <taxon>Magnoliopsida</taxon>
        <taxon>eudicotyledons</taxon>
        <taxon>Gunneridae</taxon>
        <taxon>Pentapetalae</taxon>
        <taxon>rosids</taxon>
        <taxon>malvids</taxon>
        <taxon>Brassicales</taxon>
        <taxon>Brassicaceae</taxon>
        <taxon>Camelineae</taxon>
        <taxon>Arabidopsis</taxon>
    </lineage>
</organism>
<evidence type="ECO:0000256" key="2">
    <source>
        <dbReference type="ARBA" id="ARBA00001946"/>
    </source>
</evidence>
<dbReference type="GO" id="GO:0016117">
    <property type="term" value="P:carotenoid biosynthetic process"/>
    <property type="evidence" value="ECO:0007669"/>
    <property type="project" value="UniProtKB-KW"/>
</dbReference>
<keyword evidence="15" id="KW-0862">Zinc</keyword>
<evidence type="ECO:0000313" key="24">
    <source>
        <dbReference type="EMBL" id="CAE5988839.1"/>
    </source>
</evidence>
<reference evidence="24" key="1">
    <citation type="submission" date="2021-01" db="EMBL/GenBank/DDBJ databases">
        <authorList>
            <person name="Bezrukov I."/>
        </authorList>
    </citation>
    <scope>NUCLEOTIDE SEQUENCE</scope>
</reference>
<accession>A0A8S2A0A2</accession>
<keyword evidence="18 22" id="KW-0472">Membrane</keyword>
<comment type="similarity">
    <text evidence="8">Belongs to the FPP/GGPP synthase family.</text>
</comment>
<sequence length="682" mass="75603">MNKNLIFSSPPPPPLIPLKSNTSFDLNKKITPNILLIIIILSIIFFISGLLHILVKFLLTPSTQNREDYFDNVTALQGQLQQLFNLHDSGVDQSLIDTLPVFHYKSIIGLKISPFDCPVCLCEFETEDKLRLLPKCSHAFHVECIDTWLLSHSTCPLCRSNLLSGFSSHHNLSSSYLLVLESEQSSRDMVPVLESNSQLCIDDGNNDFESTRIRSGRKSCDPDGELDGLDGKVVPLEVKLGKFRNIDYVGEGSDNDNKNSISGNSINVDRRRCLSMGSYEYIMDQEATLKVHISTKKLPGNRAFMSECGFDPTVKGIEKRVVERESFSLSKIWLRGRLSPANRRRLIRLLHLPIKSPAAAAIFARKDTREFLDSSIKLVNEEDDFGFNFDFKPYMISKAETINRALDEAIPLIEPLNIHKAMRYAILAGGKRVRPILCLAACELVGGEERLAIQAACAVEMIHTMSLIKDDLPCMDNDDLRRGKPTTHKVFGESVAILSGGALLALAFEHLTEADVSSKKMVRAVKELAKSIGKKGLVAGQAMDLSSEGLDPNDVGLEDLEYIHVHKTGSLLEASAVIGAVIGGGSEEEIEKVRSFARCIGLLFQVVDDILDETKSSEELGKTAGKDQVAGKLTYPRVIGLEKSKELVKKLNRDAREHLQGFDEDKVKPLIALTNFIANRNN</sequence>
<dbReference type="SUPFAM" id="SSF57850">
    <property type="entry name" value="RING/U-box"/>
    <property type="match status" value="1"/>
</dbReference>
<comment type="cofactor">
    <cofactor evidence="2">
        <name>Mg(2+)</name>
        <dbReference type="ChEBI" id="CHEBI:18420"/>
    </cofactor>
</comment>
<dbReference type="InterPro" id="IPR053378">
    <property type="entry name" value="Prenyl_diphosphate_synthase"/>
</dbReference>
<dbReference type="CDD" id="cd00685">
    <property type="entry name" value="Trans_IPPS_HT"/>
    <property type="match status" value="1"/>
</dbReference>
<keyword evidence="10 22" id="KW-0812">Transmembrane</keyword>
<evidence type="ECO:0000256" key="17">
    <source>
        <dbReference type="ARBA" id="ARBA00022989"/>
    </source>
</evidence>
<comment type="pathway">
    <text evidence="4">Protein modification; protein ubiquitination.</text>
</comment>
<dbReference type="Pfam" id="PF00348">
    <property type="entry name" value="polyprenyl_synt"/>
    <property type="match status" value="1"/>
</dbReference>
<evidence type="ECO:0000256" key="7">
    <source>
        <dbReference type="ARBA" id="ARBA00005221"/>
    </source>
</evidence>
<evidence type="ECO:0000256" key="18">
    <source>
        <dbReference type="ARBA" id="ARBA00023136"/>
    </source>
</evidence>
<dbReference type="Gene3D" id="3.30.40.10">
    <property type="entry name" value="Zinc/RING finger domain, C3HC4 (zinc finger)"/>
    <property type="match status" value="1"/>
</dbReference>
<dbReference type="Pfam" id="PF13639">
    <property type="entry name" value="zf-RING_2"/>
    <property type="match status" value="1"/>
</dbReference>
<evidence type="ECO:0000256" key="4">
    <source>
        <dbReference type="ARBA" id="ARBA00004906"/>
    </source>
</evidence>
<dbReference type="InterPro" id="IPR013083">
    <property type="entry name" value="Znf_RING/FYVE/PHD"/>
</dbReference>
<protein>
    <recommendedName>
        <fullName evidence="23">RING-type domain-containing protein</fullName>
    </recommendedName>
</protein>
<dbReference type="SFLD" id="SFLDS00005">
    <property type="entry name" value="Isoprenoid_Synthase_Type_I"/>
    <property type="match status" value="1"/>
</dbReference>
<dbReference type="GO" id="GO:0005737">
    <property type="term" value="C:cytoplasm"/>
    <property type="evidence" value="ECO:0007669"/>
    <property type="project" value="UniProtKB-ARBA"/>
</dbReference>
<dbReference type="AlphaFoldDB" id="A0A8S2A0A2"/>
<proteinExistence type="inferred from homology"/>
<evidence type="ECO:0000256" key="8">
    <source>
        <dbReference type="ARBA" id="ARBA00006706"/>
    </source>
</evidence>
<evidence type="ECO:0000256" key="12">
    <source>
        <dbReference type="ARBA" id="ARBA00022746"/>
    </source>
</evidence>
<evidence type="ECO:0000256" key="19">
    <source>
        <dbReference type="ARBA" id="ARBA00023229"/>
    </source>
</evidence>
<evidence type="ECO:0000256" key="9">
    <source>
        <dbReference type="ARBA" id="ARBA00022679"/>
    </source>
</evidence>
<evidence type="ECO:0000256" key="5">
    <source>
        <dbReference type="ARBA" id="ARBA00004932"/>
    </source>
</evidence>
<dbReference type="InterPro" id="IPR001841">
    <property type="entry name" value="Znf_RING"/>
</dbReference>
<dbReference type="GO" id="GO:0004311">
    <property type="term" value="F:geranylgeranyl diphosphate synthase activity"/>
    <property type="evidence" value="ECO:0007669"/>
    <property type="project" value="TreeGrafter"/>
</dbReference>
<comment type="similarity">
    <text evidence="20">Belongs to the RING-type zinc finger family. ATL subfamily.</text>
</comment>
<keyword evidence="9" id="KW-0808">Transferase</keyword>
<comment type="pathway">
    <text evidence="7">Isoprenoid biosynthesis; geranylgeranyl diphosphate biosynthesis; geranylgeranyl diphosphate from farnesyl diphosphate and isopentenyl diphosphate: step 1/1.</text>
</comment>
<dbReference type="FunFam" id="1.10.600.10:FF:000001">
    <property type="entry name" value="Geranylgeranyl diphosphate synthase"/>
    <property type="match status" value="1"/>
</dbReference>
<dbReference type="InterPro" id="IPR008949">
    <property type="entry name" value="Isoprenoid_synthase_dom_sf"/>
</dbReference>
<keyword evidence="17 22" id="KW-1133">Transmembrane helix</keyword>
<dbReference type="EMBL" id="LR999453">
    <property type="protein sequence ID" value="CAE5988839.1"/>
    <property type="molecule type" value="Genomic_DNA"/>
</dbReference>
<comment type="subcellular location">
    <subcellularLocation>
        <location evidence="3">Membrane</location>
        <topology evidence="3">Single-pass membrane protein</topology>
    </subcellularLocation>
</comment>
<dbReference type="PROSITE" id="PS50089">
    <property type="entry name" value="ZF_RING_2"/>
    <property type="match status" value="1"/>
</dbReference>
<comment type="pathway">
    <text evidence="5">Isoprenoid biosynthesis; geranyl diphosphate biosynthesis; geranyl diphosphate from dimethylallyl diphosphate and isopentenyl diphosphate: step 1/1.</text>
</comment>
<keyword evidence="25" id="KW-1185">Reference proteome</keyword>
<dbReference type="SFLD" id="SFLDG01017">
    <property type="entry name" value="Polyprenyl_Transferase_Like"/>
    <property type="match status" value="1"/>
</dbReference>
<keyword evidence="12" id="KW-0125">Carotenoid biosynthesis</keyword>
<comment type="pathway">
    <text evidence="6">Isoprenoid biosynthesis; farnesyl diphosphate biosynthesis; farnesyl diphosphate from geranyl diphosphate and isopentenyl diphosphate: step 1/1.</text>
</comment>
<evidence type="ECO:0000256" key="13">
    <source>
        <dbReference type="ARBA" id="ARBA00022771"/>
    </source>
</evidence>
<evidence type="ECO:0000256" key="16">
    <source>
        <dbReference type="ARBA" id="ARBA00022842"/>
    </source>
</evidence>
<dbReference type="SUPFAM" id="SSF48576">
    <property type="entry name" value="Terpenoid synthases"/>
    <property type="match status" value="1"/>
</dbReference>
<dbReference type="CDD" id="cd16461">
    <property type="entry name" value="RING-H2_EL5-like"/>
    <property type="match status" value="1"/>
</dbReference>
<keyword evidence="14" id="KW-0833">Ubl conjugation pathway</keyword>
<dbReference type="GO" id="GO:0008270">
    <property type="term" value="F:zinc ion binding"/>
    <property type="evidence" value="ECO:0007669"/>
    <property type="project" value="UniProtKB-KW"/>
</dbReference>
<dbReference type="PANTHER" id="PTHR43281:SF17">
    <property type="entry name" value="GERANYLGERANYL PYROPHOSPHATE SYNTHASE 4"/>
    <property type="match status" value="1"/>
</dbReference>
<keyword evidence="11" id="KW-0479">Metal-binding</keyword>
<evidence type="ECO:0000256" key="14">
    <source>
        <dbReference type="ARBA" id="ARBA00022786"/>
    </source>
</evidence>
<dbReference type="Gene3D" id="1.10.600.10">
    <property type="entry name" value="Farnesyl Diphosphate Synthase"/>
    <property type="match status" value="1"/>
</dbReference>
<dbReference type="GO" id="GO:0016020">
    <property type="term" value="C:membrane"/>
    <property type="evidence" value="ECO:0007669"/>
    <property type="project" value="UniProtKB-SubCell"/>
</dbReference>
<evidence type="ECO:0000256" key="3">
    <source>
        <dbReference type="ARBA" id="ARBA00004167"/>
    </source>
</evidence>
<comment type="catalytic activity">
    <reaction evidence="1">
        <text>S-ubiquitinyl-[E2 ubiquitin-conjugating enzyme]-L-cysteine + [acceptor protein]-L-lysine = [E2 ubiquitin-conjugating enzyme]-L-cysteine + N(6)-ubiquitinyl-[acceptor protein]-L-lysine.</text>
        <dbReference type="EC" id="2.3.2.27"/>
    </reaction>
</comment>
<evidence type="ECO:0000313" key="25">
    <source>
        <dbReference type="Proteomes" id="UP000682877"/>
    </source>
</evidence>
<dbReference type="PROSITE" id="PS00444">
    <property type="entry name" value="POLYPRENYL_SYNTHASE_2"/>
    <property type="match status" value="1"/>
</dbReference>
<feature type="domain" description="RING-type" evidence="23">
    <location>
        <begin position="117"/>
        <end position="159"/>
    </location>
</feature>
<evidence type="ECO:0000256" key="20">
    <source>
        <dbReference type="ARBA" id="ARBA00024209"/>
    </source>
</evidence>
<evidence type="ECO:0000256" key="22">
    <source>
        <dbReference type="SAM" id="Phobius"/>
    </source>
</evidence>
<keyword evidence="16" id="KW-0460">Magnesium</keyword>
<dbReference type="NCBIfam" id="NF045485">
    <property type="entry name" value="FPPsyn"/>
    <property type="match status" value="1"/>
</dbReference>
<evidence type="ECO:0000256" key="15">
    <source>
        <dbReference type="ARBA" id="ARBA00022833"/>
    </source>
</evidence>
<gene>
    <name evidence="24" type="ORF">AARE701A_LOCUS8909</name>
</gene>
<evidence type="ECO:0000256" key="21">
    <source>
        <dbReference type="PROSITE-ProRule" id="PRU00175"/>
    </source>
</evidence>
<dbReference type="PROSITE" id="PS00723">
    <property type="entry name" value="POLYPRENYL_SYNTHASE_1"/>
    <property type="match status" value="1"/>
</dbReference>
<feature type="transmembrane region" description="Helical" evidence="22">
    <location>
        <begin position="34"/>
        <end position="59"/>
    </location>
</feature>
<evidence type="ECO:0000256" key="1">
    <source>
        <dbReference type="ARBA" id="ARBA00000900"/>
    </source>
</evidence>
<dbReference type="PANTHER" id="PTHR43281">
    <property type="entry name" value="FARNESYL DIPHOSPHATE SYNTHASE"/>
    <property type="match status" value="1"/>
</dbReference>
<name>A0A8S2A0A2_ARAAE</name>
<dbReference type="SMART" id="SM00184">
    <property type="entry name" value="RING"/>
    <property type="match status" value="1"/>
</dbReference>